<name>A0A165G0H2_9BASI</name>
<evidence type="ECO:0000313" key="2">
    <source>
        <dbReference type="EMBL" id="KZT57444.1"/>
    </source>
</evidence>
<dbReference type="AlphaFoldDB" id="A0A165G0H2"/>
<gene>
    <name evidence="2" type="ORF">CALCODRAFT_508766</name>
</gene>
<sequence>MSQPTPDLTPAALHSMTPNDRRNYQRTVFRGLGPLDGQGPKNRLYLAVYNNVSNPIWKLLICTPQEDSSGRGTAYGIVARPRWEFLSERPNAVPVVRLLLTEVNDYFTFFLESRLRNCADPSQMRYTEEWCWLAIQHLQDYGGYYGYILPRVDLEPRIRSGLSNQPYQPGQPAPSMEGRPGH</sequence>
<dbReference type="EMBL" id="KV423963">
    <property type="protein sequence ID" value="KZT57444.1"/>
    <property type="molecule type" value="Genomic_DNA"/>
</dbReference>
<proteinExistence type="predicted"/>
<keyword evidence="3" id="KW-1185">Reference proteome</keyword>
<evidence type="ECO:0000313" key="3">
    <source>
        <dbReference type="Proteomes" id="UP000076842"/>
    </source>
</evidence>
<protein>
    <submittedName>
        <fullName evidence="2">Uncharacterized protein</fullName>
    </submittedName>
</protein>
<dbReference type="InParanoid" id="A0A165G0H2"/>
<accession>A0A165G0H2</accession>
<evidence type="ECO:0000256" key="1">
    <source>
        <dbReference type="SAM" id="MobiDB-lite"/>
    </source>
</evidence>
<dbReference type="OrthoDB" id="10406100at2759"/>
<feature type="region of interest" description="Disordered" evidence="1">
    <location>
        <begin position="160"/>
        <end position="182"/>
    </location>
</feature>
<reference evidence="2 3" key="1">
    <citation type="journal article" date="2016" name="Mol. Biol. Evol.">
        <title>Comparative Genomics of Early-Diverging Mushroom-Forming Fungi Provides Insights into the Origins of Lignocellulose Decay Capabilities.</title>
        <authorList>
            <person name="Nagy L.G."/>
            <person name="Riley R."/>
            <person name="Tritt A."/>
            <person name="Adam C."/>
            <person name="Daum C."/>
            <person name="Floudas D."/>
            <person name="Sun H."/>
            <person name="Yadav J.S."/>
            <person name="Pangilinan J."/>
            <person name="Larsson K.H."/>
            <person name="Matsuura K."/>
            <person name="Barry K."/>
            <person name="Labutti K."/>
            <person name="Kuo R."/>
            <person name="Ohm R.A."/>
            <person name="Bhattacharya S.S."/>
            <person name="Shirouzu T."/>
            <person name="Yoshinaga Y."/>
            <person name="Martin F.M."/>
            <person name="Grigoriev I.V."/>
            <person name="Hibbett D.S."/>
        </authorList>
    </citation>
    <scope>NUCLEOTIDE SEQUENCE [LARGE SCALE GENOMIC DNA]</scope>
    <source>
        <strain evidence="2 3">HHB12733</strain>
    </source>
</reference>
<dbReference type="Proteomes" id="UP000076842">
    <property type="component" value="Unassembled WGS sequence"/>
</dbReference>
<organism evidence="2 3">
    <name type="scientific">Calocera cornea HHB12733</name>
    <dbReference type="NCBI Taxonomy" id="1353952"/>
    <lineage>
        <taxon>Eukaryota</taxon>
        <taxon>Fungi</taxon>
        <taxon>Dikarya</taxon>
        <taxon>Basidiomycota</taxon>
        <taxon>Agaricomycotina</taxon>
        <taxon>Dacrymycetes</taxon>
        <taxon>Dacrymycetales</taxon>
        <taxon>Dacrymycetaceae</taxon>
        <taxon>Calocera</taxon>
    </lineage>
</organism>